<dbReference type="PANTHER" id="PTHR11261:SF3">
    <property type="entry name" value="RETINOL-BINDING PROTEIN 3"/>
    <property type="match status" value="1"/>
</dbReference>
<dbReference type="EMBL" id="QGDO01000002">
    <property type="protein sequence ID" value="PWJ42904.1"/>
    <property type="molecule type" value="Genomic_DNA"/>
</dbReference>
<evidence type="ECO:0000313" key="3">
    <source>
        <dbReference type="EMBL" id="PWJ42904.1"/>
    </source>
</evidence>
<dbReference type="InterPro" id="IPR029045">
    <property type="entry name" value="ClpP/crotonase-like_dom_sf"/>
</dbReference>
<keyword evidence="4" id="KW-1185">Reference proteome</keyword>
<feature type="chain" id="PRO_5016280890" evidence="1">
    <location>
        <begin position="20"/>
        <end position="587"/>
    </location>
</feature>
<feature type="domain" description="Tail specific protease" evidence="2">
    <location>
        <begin position="360"/>
        <end position="561"/>
    </location>
</feature>
<evidence type="ECO:0000256" key="1">
    <source>
        <dbReference type="SAM" id="SignalP"/>
    </source>
</evidence>
<dbReference type="GO" id="GO:0008236">
    <property type="term" value="F:serine-type peptidase activity"/>
    <property type="evidence" value="ECO:0007669"/>
    <property type="project" value="InterPro"/>
</dbReference>
<gene>
    <name evidence="3" type="ORF">BC781_102450</name>
</gene>
<name>A0A315ZDS4_SEDFL</name>
<comment type="caution">
    <text evidence="3">The sequence shown here is derived from an EMBL/GenBank/DDBJ whole genome shotgun (WGS) entry which is preliminary data.</text>
</comment>
<organism evidence="3 4">
    <name type="scientific">Sediminitomix flava</name>
    <dbReference type="NCBI Taxonomy" id="379075"/>
    <lineage>
        <taxon>Bacteria</taxon>
        <taxon>Pseudomonadati</taxon>
        <taxon>Bacteroidota</taxon>
        <taxon>Cytophagia</taxon>
        <taxon>Cytophagales</taxon>
        <taxon>Flammeovirgaceae</taxon>
        <taxon>Sediminitomix</taxon>
    </lineage>
</organism>
<dbReference type="Proteomes" id="UP000245535">
    <property type="component" value="Unassembled WGS sequence"/>
</dbReference>
<dbReference type="Gene3D" id="3.30.750.44">
    <property type="match status" value="1"/>
</dbReference>
<proteinExistence type="predicted"/>
<evidence type="ECO:0000259" key="2">
    <source>
        <dbReference type="SMART" id="SM00245"/>
    </source>
</evidence>
<dbReference type="SUPFAM" id="SSF52096">
    <property type="entry name" value="ClpP/crotonase"/>
    <property type="match status" value="1"/>
</dbReference>
<dbReference type="InterPro" id="IPR005151">
    <property type="entry name" value="Tail-specific_protease"/>
</dbReference>
<reference evidence="3 4" key="1">
    <citation type="submission" date="2018-03" db="EMBL/GenBank/DDBJ databases">
        <title>Genomic Encyclopedia of Archaeal and Bacterial Type Strains, Phase II (KMG-II): from individual species to whole genera.</title>
        <authorList>
            <person name="Goeker M."/>
        </authorList>
    </citation>
    <scope>NUCLEOTIDE SEQUENCE [LARGE SCALE GENOMIC DNA]</scope>
    <source>
        <strain evidence="3 4">DSM 28229</strain>
    </source>
</reference>
<dbReference type="AlphaFoldDB" id="A0A315ZDS4"/>
<accession>A0A315ZDS4</accession>
<feature type="signal peptide" evidence="1">
    <location>
        <begin position="1"/>
        <end position="19"/>
    </location>
</feature>
<dbReference type="OrthoDB" id="5379939at2"/>
<dbReference type="GO" id="GO:0006508">
    <property type="term" value="P:proteolysis"/>
    <property type="evidence" value="ECO:0007669"/>
    <property type="project" value="UniProtKB-KW"/>
</dbReference>
<sequence>MKHLFPLLLLVFSYFSVNASESYSKVEGLKAFAKLYGYVKYFHPSEEASKVDWEKFSIYGAEKVESCNSDTELLASLQELFHPIAPSIKIYFKENEVAYDISQISPKGEEKFKELTYWQHEGLGLGMKYSNSLYKSVRVHKKSQMIFKGEPTFGELIQKPLTNTISCQIPLVLYKNKVATYPRASDAENTNLNQSLARINTVGCSLGLRLGNIVNTYNVFQHFYPYFDETGTDWDLALEEALQYSFNSPDIMEIHIKNLERFTAKLKDGHINVYQSETEKYFPAFAWEWIEEKLIITQVFDENIPLTVGDEVMMVDGKPALFYFEKIEERISAATNGWQKYKSSWKSLEGSRGTELKLLLEEREVRVTRNINTDIYFDSFIENEKYKTIEDGIIYLNLDKITWSEIKAKMDELNESKAIICDLRGYPKGSHFLINYLLPQKDTSRQWMQVPKIIYPDQENIVGYTKHAWNLSYIRNSKLSDKKIIFITDGRAISYAESYMSFIEHYDLATIVGQPTAGTNGDINPFNLAGDISVSWTGLKVFKHDGSQHHGVGIQPDIWVEKTVDGVKEGRDEFLEVAIKEAKKVLH</sequence>
<protein>
    <submittedName>
        <fullName evidence="3">C-terminal processing protease CtpA/Prc</fullName>
    </submittedName>
</protein>
<dbReference type="SMART" id="SM00245">
    <property type="entry name" value="TSPc"/>
    <property type="match status" value="1"/>
</dbReference>
<keyword evidence="3" id="KW-0378">Hydrolase</keyword>
<keyword evidence="1" id="KW-0732">Signal</keyword>
<dbReference type="RefSeq" id="WP_109617023.1">
    <property type="nucleotide sequence ID" value="NZ_QGDO01000002.1"/>
</dbReference>
<dbReference type="Pfam" id="PF03572">
    <property type="entry name" value="Peptidase_S41"/>
    <property type="match status" value="1"/>
</dbReference>
<keyword evidence="3" id="KW-0645">Protease</keyword>
<evidence type="ECO:0000313" key="4">
    <source>
        <dbReference type="Proteomes" id="UP000245535"/>
    </source>
</evidence>
<dbReference type="Gene3D" id="3.90.226.10">
    <property type="entry name" value="2-enoyl-CoA Hydratase, Chain A, domain 1"/>
    <property type="match status" value="1"/>
</dbReference>
<dbReference type="PANTHER" id="PTHR11261">
    <property type="entry name" value="INTERPHOTORECEPTOR RETINOID-BINDING PROTEIN"/>
    <property type="match status" value="1"/>
</dbReference>